<dbReference type="Proteomes" id="UP000697107">
    <property type="component" value="Unassembled WGS sequence"/>
</dbReference>
<keyword evidence="13" id="KW-1185">Reference proteome</keyword>
<dbReference type="InterPro" id="IPR054463">
    <property type="entry name" value="PexRD54_WY"/>
</dbReference>
<sequence length="494" mass="54722">MCPNFSVLLATAALLAIAAATLTSAEAQRIQVGAPAYVRSSERFLRAQRTAGYGEERAFTLPGEGIMASLVGSMASRIAQNLNIQTWLLKGASIDDIFTQLSLKTAGSKIFEDPKFMTWVVYVTKAEKQNAGDVILAKLMTQYTPDSLAAMIAAAKKVSSTESLARVLQAQQRQVWLSTGESGDDIFKMIKLDEAGAKLFESPQFTTWASYVDEFNRNIPNKAVSMLTLLAKHYDDVDLGKMLEAAKKVPSTESIAAKLQSELKASVAGGKSPENFFRILKLDDTGTELFKSPEFPKWISYVDDFNAKNPGEAVPILAKLTKLYGEATLSEMIEVAKKVSTTESIAKKLQAQQNLQWLSKQKSPDDVFKLLKLDEPSLAILTDPKLSAWGSYLMVFNSKNPGKETTLIATLTSHYTDLGVAQLLQEGKKFTQTKKIAEDLQSAQFARWFYDGKTKKDLLSIMKLKKATWRGDPNAVIIREYMKFYNAMKNRTYS</sequence>
<keyword evidence="4" id="KW-0964">Secreted</keyword>
<evidence type="ECO:0000256" key="4">
    <source>
        <dbReference type="ARBA" id="ARBA00022525"/>
    </source>
</evidence>
<dbReference type="Proteomes" id="UP000736787">
    <property type="component" value="Unassembled WGS sequence"/>
</dbReference>
<organism evidence="12 13">
    <name type="scientific">Phytophthora cactorum</name>
    <dbReference type="NCBI Taxonomy" id="29920"/>
    <lineage>
        <taxon>Eukaryota</taxon>
        <taxon>Sar</taxon>
        <taxon>Stramenopiles</taxon>
        <taxon>Oomycota</taxon>
        <taxon>Peronosporomycetes</taxon>
        <taxon>Peronosporales</taxon>
        <taxon>Peronosporaceae</taxon>
        <taxon>Phytophthora</taxon>
    </lineage>
</organism>
<dbReference type="GO" id="GO:0005576">
    <property type="term" value="C:extracellular region"/>
    <property type="evidence" value="ECO:0007669"/>
    <property type="project" value="UniProtKB-SubCell"/>
</dbReference>
<comment type="similarity">
    <text evidence="3">Belongs to the RxLR effector family.</text>
</comment>
<name>A0A329S018_9STRA</name>
<dbReference type="EMBL" id="MJFZ01000462">
    <property type="protein sequence ID" value="RAW28888.1"/>
    <property type="molecule type" value="Genomic_DNA"/>
</dbReference>
<dbReference type="VEuPathDB" id="FungiDB:PC110_g14754"/>
<feature type="signal peptide" evidence="7">
    <location>
        <begin position="1"/>
        <end position="27"/>
    </location>
</feature>
<keyword evidence="6" id="KW-0843">Virulence</keyword>
<dbReference type="OrthoDB" id="112632at2759"/>
<comment type="subcellular location">
    <subcellularLocation>
        <location evidence="1">Host cell</location>
    </subcellularLocation>
    <subcellularLocation>
        <location evidence="2">Secreted</location>
    </subcellularLocation>
</comment>
<dbReference type="GO" id="GO:0043657">
    <property type="term" value="C:host cell"/>
    <property type="evidence" value="ECO:0007669"/>
    <property type="project" value="UniProtKB-SubCell"/>
</dbReference>
<feature type="chain" id="PRO_5040067818" description="RxLR effector PexRD54 WY domain-containing protein" evidence="7">
    <location>
        <begin position="28"/>
        <end position="494"/>
    </location>
</feature>
<dbReference type="EMBL" id="RCMK01000621">
    <property type="protein sequence ID" value="KAG2918729.1"/>
    <property type="molecule type" value="Genomic_DNA"/>
</dbReference>
<dbReference type="EMBL" id="RCML01000634">
    <property type="protein sequence ID" value="KAG2972101.1"/>
    <property type="molecule type" value="Genomic_DNA"/>
</dbReference>
<dbReference type="AlphaFoldDB" id="A0A329S018"/>
<dbReference type="Pfam" id="PF22748">
    <property type="entry name" value="PexRD54_WY"/>
    <property type="match status" value="3"/>
</dbReference>
<evidence type="ECO:0000313" key="9">
    <source>
        <dbReference type="EMBL" id="KAG2906627.1"/>
    </source>
</evidence>
<dbReference type="Proteomes" id="UP000251314">
    <property type="component" value="Unassembled WGS sequence"/>
</dbReference>
<dbReference type="Proteomes" id="UP000774804">
    <property type="component" value="Unassembled WGS sequence"/>
</dbReference>
<evidence type="ECO:0000256" key="2">
    <source>
        <dbReference type="ARBA" id="ARBA00004613"/>
    </source>
</evidence>
<evidence type="ECO:0000256" key="3">
    <source>
        <dbReference type="ARBA" id="ARBA00010400"/>
    </source>
</evidence>
<evidence type="ECO:0000256" key="5">
    <source>
        <dbReference type="ARBA" id="ARBA00022729"/>
    </source>
</evidence>
<proteinExistence type="inferred from homology"/>
<accession>A0A329S018</accession>
<evidence type="ECO:0000259" key="8">
    <source>
        <dbReference type="Pfam" id="PF22748"/>
    </source>
</evidence>
<feature type="domain" description="RxLR effector PexRD54 WY" evidence="8">
    <location>
        <begin position="172"/>
        <end position="212"/>
    </location>
</feature>
<protein>
    <recommendedName>
        <fullName evidence="8">RxLR effector PexRD54 WY domain-containing protein</fullName>
    </recommendedName>
</protein>
<evidence type="ECO:0000256" key="7">
    <source>
        <dbReference type="SAM" id="SignalP"/>
    </source>
</evidence>
<evidence type="ECO:0000313" key="10">
    <source>
        <dbReference type="EMBL" id="KAG2918729.1"/>
    </source>
</evidence>
<evidence type="ECO:0000313" key="12">
    <source>
        <dbReference type="EMBL" id="RAW28888.1"/>
    </source>
</evidence>
<dbReference type="EMBL" id="RCMI01000534">
    <property type="protein sequence ID" value="KAG2906627.1"/>
    <property type="molecule type" value="Genomic_DNA"/>
</dbReference>
<evidence type="ECO:0000256" key="1">
    <source>
        <dbReference type="ARBA" id="ARBA00004340"/>
    </source>
</evidence>
<feature type="domain" description="RxLR effector PexRD54 WY" evidence="8">
    <location>
        <begin position="83"/>
        <end position="123"/>
    </location>
</feature>
<evidence type="ECO:0000256" key="6">
    <source>
        <dbReference type="ARBA" id="ARBA00023026"/>
    </source>
</evidence>
<keyword evidence="5 7" id="KW-0732">Signal</keyword>
<comment type="caution">
    <text evidence="12">The sequence shown here is derived from an EMBL/GenBank/DDBJ whole genome shotgun (WGS) entry which is preliminary data.</text>
</comment>
<gene>
    <name evidence="12" type="ORF">PC110_g14754</name>
    <name evidence="9" type="ORF">PC115_g14227</name>
    <name evidence="10" type="ORF">PC117_g16987</name>
    <name evidence="11" type="ORF">PC118_g15888</name>
</gene>
<reference evidence="9" key="2">
    <citation type="submission" date="2018-10" db="EMBL/GenBank/DDBJ databases">
        <title>Effector identification in a new, highly contiguous assembly of the strawberry crown rot pathogen Phytophthora cactorum.</title>
        <authorList>
            <person name="Armitage A.D."/>
            <person name="Nellist C.F."/>
            <person name="Bates H."/>
            <person name="Vickerstaff R.J."/>
            <person name="Harrison R.J."/>
        </authorList>
    </citation>
    <scope>NUCLEOTIDE SEQUENCE</scope>
    <source>
        <strain evidence="9">4032</strain>
        <strain evidence="10">4040</strain>
        <strain evidence="11">P415</strain>
    </source>
</reference>
<evidence type="ECO:0000313" key="13">
    <source>
        <dbReference type="Proteomes" id="UP000251314"/>
    </source>
</evidence>
<evidence type="ECO:0000313" key="11">
    <source>
        <dbReference type="EMBL" id="KAG2972101.1"/>
    </source>
</evidence>
<feature type="domain" description="RxLR effector PexRD54 WY" evidence="8">
    <location>
        <begin position="271"/>
        <end position="302"/>
    </location>
</feature>
<reference evidence="12 13" key="1">
    <citation type="submission" date="2018-01" db="EMBL/GenBank/DDBJ databases">
        <title>Draft genome of the strawberry crown rot pathogen Phytophthora cactorum.</title>
        <authorList>
            <person name="Armitage A.D."/>
            <person name="Lysoe E."/>
            <person name="Nellist C.F."/>
            <person name="Harrison R.J."/>
            <person name="Brurberg M.B."/>
        </authorList>
    </citation>
    <scope>NUCLEOTIDE SEQUENCE [LARGE SCALE GENOMIC DNA]</scope>
    <source>
        <strain evidence="12 13">10300</strain>
    </source>
</reference>